<dbReference type="Gene3D" id="3.50.50.60">
    <property type="entry name" value="FAD/NAD(P)-binding domain"/>
    <property type="match status" value="1"/>
</dbReference>
<comment type="caution">
    <text evidence="2">The sequence shown here is derived from an EMBL/GenBank/DDBJ whole genome shotgun (WGS) entry which is preliminary data.</text>
</comment>
<sequence length="490" mass="54431">MLNRTGSRNIRDLLRSSPRISRRAFSKLSLATLGSALSGPLASAVASDTGSQDGSDYDLIVIGGGISGLFLAWLQRHRTVIVLERAQQPGGRIISGQWEGFDYAKGMEYIGPPEADVAVWFNALGLSPITVPPPTDAIAYQSQLYHGQNILDFLGSEIDDFWELETLLADYDDQGIPDLVYDEPGNVGQFADLDNQYVTEWLNANGFGPILQQYIDIENRGLFGSNNNDLSFFYNIAEWVYNLPDPDEQNISDVYTFPRGMIEVVETLMGVLSTRVQKGAQVTSVEVDNDDMVTVNYNQHGQDKTVKGRAAVLTTPAPITASIVVNGLHQTVIQALQSVFYSSYVTLNLFTSERLLSDYWAIASLDDYFVSVYDSIRTQVPLDYTGKSILGVYLVPQFASDPTLFLTPDAQILEQSLVSLEKYYPTIRQKVLGHDIHRFGHAYPVFGKNYHTILGTLHNHPSVWGPLFLAGDYMVYPTFEEALKAMGYIN</sequence>
<dbReference type="InterPro" id="IPR050464">
    <property type="entry name" value="Zeta_carotene_desat/Oxidored"/>
</dbReference>
<organism evidence="2 3">
    <name type="scientific">candidate division CSSED10-310 bacterium</name>
    <dbReference type="NCBI Taxonomy" id="2855610"/>
    <lineage>
        <taxon>Bacteria</taxon>
        <taxon>Bacteria division CSSED10-310</taxon>
    </lineage>
</organism>
<dbReference type="InterPro" id="IPR036188">
    <property type="entry name" value="FAD/NAD-bd_sf"/>
</dbReference>
<proteinExistence type="predicted"/>
<dbReference type="PROSITE" id="PS51318">
    <property type="entry name" value="TAT"/>
    <property type="match status" value="1"/>
</dbReference>
<accession>A0ABV6Z6J0</accession>
<dbReference type="EMBL" id="JBHPBY010000703">
    <property type="protein sequence ID" value="MFC1854066.1"/>
    <property type="molecule type" value="Genomic_DNA"/>
</dbReference>
<keyword evidence="3" id="KW-1185">Reference proteome</keyword>
<gene>
    <name evidence="2" type="ORF">ACFL27_28115</name>
</gene>
<feature type="domain" description="Amine oxidase" evidence="1">
    <location>
        <begin position="66"/>
        <end position="477"/>
    </location>
</feature>
<evidence type="ECO:0000313" key="2">
    <source>
        <dbReference type="EMBL" id="MFC1854066.1"/>
    </source>
</evidence>
<protein>
    <submittedName>
        <fullName evidence="2">Flavin monoamine oxidase family protein</fullName>
    </submittedName>
</protein>
<dbReference type="InterPro" id="IPR006311">
    <property type="entry name" value="TAT_signal"/>
</dbReference>
<dbReference type="InterPro" id="IPR002937">
    <property type="entry name" value="Amino_oxidase"/>
</dbReference>
<dbReference type="Proteomes" id="UP001594351">
    <property type="component" value="Unassembled WGS sequence"/>
</dbReference>
<dbReference type="SUPFAM" id="SSF51905">
    <property type="entry name" value="FAD/NAD(P)-binding domain"/>
    <property type="match status" value="1"/>
</dbReference>
<dbReference type="PANTHER" id="PTHR42923">
    <property type="entry name" value="PROTOPORPHYRINOGEN OXIDASE"/>
    <property type="match status" value="1"/>
</dbReference>
<dbReference type="Pfam" id="PF01593">
    <property type="entry name" value="Amino_oxidase"/>
    <property type="match status" value="1"/>
</dbReference>
<evidence type="ECO:0000313" key="3">
    <source>
        <dbReference type="Proteomes" id="UP001594351"/>
    </source>
</evidence>
<evidence type="ECO:0000259" key="1">
    <source>
        <dbReference type="Pfam" id="PF01593"/>
    </source>
</evidence>
<reference evidence="2 3" key="1">
    <citation type="submission" date="2024-09" db="EMBL/GenBank/DDBJ databases">
        <title>Laminarin stimulates single cell rates of sulfate reduction while oxygen inhibits transcriptomic activity in coastal marine sediment.</title>
        <authorList>
            <person name="Lindsay M."/>
            <person name="Orcutt B."/>
            <person name="Emerson D."/>
            <person name="Stepanauskas R."/>
            <person name="D'Angelo T."/>
        </authorList>
    </citation>
    <scope>NUCLEOTIDE SEQUENCE [LARGE SCALE GENOMIC DNA]</scope>
    <source>
        <strain evidence="2">SAG AM-311-K15</strain>
    </source>
</reference>
<name>A0ABV6Z6J0_UNCC1</name>